<name>A0A8J2YAZ9_9BACL</name>
<keyword evidence="1" id="KW-1133">Transmembrane helix</keyword>
<evidence type="ECO:0008006" key="4">
    <source>
        <dbReference type="Google" id="ProtNLM"/>
    </source>
</evidence>
<accession>A0A8J2YAZ9</accession>
<evidence type="ECO:0000256" key="1">
    <source>
        <dbReference type="SAM" id="Phobius"/>
    </source>
</evidence>
<sequence>MSSDSRKENQENDLLDMVFGTTVATVFFMGIAAAGMVISMLVK</sequence>
<organism evidence="2 3">
    <name type="scientific">Marinithermofilum abyssi</name>
    <dbReference type="NCBI Taxonomy" id="1571185"/>
    <lineage>
        <taxon>Bacteria</taxon>
        <taxon>Bacillati</taxon>
        <taxon>Bacillota</taxon>
        <taxon>Bacilli</taxon>
        <taxon>Bacillales</taxon>
        <taxon>Thermoactinomycetaceae</taxon>
        <taxon>Marinithermofilum</taxon>
    </lineage>
</organism>
<comment type="caution">
    <text evidence="2">The sequence shown here is derived from an EMBL/GenBank/DDBJ whole genome shotgun (WGS) entry which is preliminary data.</text>
</comment>
<dbReference type="Proteomes" id="UP000625210">
    <property type="component" value="Unassembled WGS sequence"/>
</dbReference>
<keyword evidence="1" id="KW-0472">Membrane</keyword>
<feature type="transmembrane region" description="Helical" evidence="1">
    <location>
        <begin position="20"/>
        <end position="42"/>
    </location>
</feature>
<dbReference type="AlphaFoldDB" id="A0A8J2YAZ9"/>
<gene>
    <name evidence="2" type="ORF">GCM10011571_29400</name>
</gene>
<dbReference type="RefSeq" id="WP_268234887.1">
    <property type="nucleotide sequence ID" value="NZ_BMHQ01000011.1"/>
</dbReference>
<protein>
    <recommendedName>
        <fullName evidence="4">YqzM family protein</fullName>
    </recommendedName>
</protein>
<reference evidence="2" key="2">
    <citation type="submission" date="2020-09" db="EMBL/GenBank/DDBJ databases">
        <authorList>
            <person name="Sun Q."/>
            <person name="Zhou Y."/>
        </authorList>
    </citation>
    <scope>NUCLEOTIDE SEQUENCE</scope>
    <source>
        <strain evidence="2">CGMCC 1.15179</strain>
    </source>
</reference>
<keyword evidence="3" id="KW-1185">Reference proteome</keyword>
<dbReference type="EMBL" id="BMHQ01000011">
    <property type="protein sequence ID" value="GGE25319.1"/>
    <property type="molecule type" value="Genomic_DNA"/>
</dbReference>
<reference evidence="2" key="1">
    <citation type="journal article" date="2014" name="Int. J. Syst. Evol. Microbiol.">
        <title>Complete genome sequence of Corynebacterium casei LMG S-19264T (=DSM 44701T), isolated from a smear-ripened cheese.</title>
        <authorList>
            <consortium name="US DOE Joint Genome Institute (JGI-PGF)"/>
            <person name="Walter F."/>
            <person name="Albersmeier A."/>
            <person name="Kalinowski J."/>
            <person name="Ruckert C."/>
        </authorList>
    </citation>
    <scope>NUCLEOTIDE SEQUENCE</scope>
    <source>
        <strain evidence="2">CGMCC 1.15179</strain>
    </source>
</reference>
<evidence type="ECO:0000313" key="2">
    <source>
        <dbReference type="EMBL" id="GGE25319.1"/>
    </source>
</evidence>
<proteinExistence type="predicted"/>
<keyword evidence="1" id="KW-0812">Transmembrane</keyword>
<evidence type="ECO:0000313" key="3">
    <source>
        <dbReference type="Proteomes" id="UP000625210"/>
    </source>
</evidence>